<keyword evidence="4 5" id="KW-0413">Isomerase</keyword>
<evidence type="ECO:0000256" key="4">
    <source>
        <dbReference type="ARBA" id="ARBA00023235"/>
    </source>
</evidence>
<dbReference type="GO" id="GO:0160148">
    <property type="term" value="F:tRNA pseudouridine(55) synthase activity"/>
    <property type="evidence" value="ECO:0007669"/>
    <property type="project" value="UniProtKB-EC"/>
</dbReference>
<evidence type="ECO:0000256" key="6">
    <source>
        <dbReference type="SAM" id="MobiDB-lite"/>
    </source>
</evidence>
<comment type="similarity">
    <text evidence="2 5">Belongs to the pseudouridine synthase TruB family. Type 1 subfamily.</text>
</comment>
<evidence type="ECO:0000313" key="8">
    <source>
        <dbReference type="EMBL" id="PKK91713.1"/>
    </source>
</evidence>
<dbReference type="HAMAP" id="MF_01080">
    <property type="entry name" value="TruB_bact"/>
    <property type="match status" value="1"/>
</dbReference>
<evidence type="ECO:0000313" key="9">
    <source>
        <dbReference type="Proteomes" id="UP000233256"/>
    </source>
</evidence>
<evidence type="ECO:0000256" key="1">
    <source>
        <dbReference type="ARBA" id="ARBA00000385"/>
    </source>
</evidence>
<evidence type="ECO:0000256" key="2">
    <source>
        <dbReference type="ARBA" id="ARBA00005642"/>
    </source>
</evidence>
<dbReference type="SUPFAM" id="SSF55120">
    <property type="entry name" value="Pseudouridine synthase"/>
    <property type="match status" value="1"/>
</dbReference>
<evidence type="ECO:0000259" key="7">
    <source>
        <dbReference type="Pfam" id="PF01509"/>
    </source>
</evidence>
<dbReference type="PANTHER" id="PTHR13767:SF2">
    <property type="entry name" value="PSEUDOURIDYLATE SYNTHASE TRUB1"/>
    <property type="match status" value="1"/>
</dbReference>
<evidence type="ECO:0000256" key="5">
    <source>
        <dbReference type="HAMAP-Rule" id="MF_01080"/>
    </source>
</evidence>
<dbReference type="GO" id="GO:1990481">
    <property type="term" value="P:mRNA pseudouridine synthesis"/>
    <property type="evidence" value="ECO:0007669"/>
    <property type="project" value="TreeGrafter"/>
</dbReference>
<dbReference type="NCBIfam" id="TIGR00431">
    <property type="entry name" value="TruB"/>
    <property type="match status" value="1"/>
</dbReference>
<dbReference type="GO" id="GO:0003723">
    <property type="term" value="F:RNA binding"/>
    <property type="evidence" value="ECO:0007669"/>
    <property type="project" value="InterPro"/>
</dbReference>
<dbReference type="InterPro" id="IPR014780">
    <property type="entry name" value="tRNA_psdUridine_synth_TruB"/>
</dbReference>
<feature type="domain" description="Pseudouridine synthase II N-terminal" evidence="7">
    <location>
        <begin position="28"/>
        <end position="199"/>
    </location>
</feature>
<dbReference type="Gene3D" id="3.30.2350.10">
    <property type="entry name" value="Pseudouridine synthase"/>
    <property type="match status" value="1"/>
</dbReference>
<comment type="caution">
    <text evidence="8">The sequence shown here is derived from an EMBL/GenBank/DDBJ whole genome shotgun (WGS) entry which is preliminary data.</text>
</comment>
<accession>A0A2N1PTP1</accession>
<gene>
    <name evidence="5 8" type="primary">truB</name>
    <name evidence="8" type="ORF">CVV64_03355</name>
</gene>
<dbReference type="EMBL" id="PGXC01000002">
    <property type="protein sequence ID" value="PKK91713.1"/>
    <property type="molecule type" value="Genomic_DNA"/>
</dbReference>
<protein>
    <recommendedName>
        <fullName evidence="5">tRNA pseudouridine synthase B</fullName>
        <ecNumber evidence="5">5.4.99.25</ecNumber>
    </recommendedName>
    <alternativeName>
        <fullName evidence="5">tRNA pseudouridine(55) synthase</fullName>
        <shortName evidence="5">Psi55 synthase</shortName>
    </alternativeName>
    <alternativeName>
        <fullName evidence="5">tRNA pseudouridylate synthase</fullName>
    </alternativeName>
    <alternativeName>
        <fullName evidence="5">tRNA-uridine isomerase</fullName>
    </alternativeName>
</protein>
<dbReference type="EC" id="5.4.99.25" evidence="5"/>
<comment type="catalytic activity">
    <reaction evidence="1 5">
        <text>uridine(55) in tRNA = pseudouridine(55) in tRNA</text>
        <dbReference type="Rhea" id="RHEA:42532"/>
        <dbReference type="Rhea" id="RHEA-COMP:10101"/>
        <dbReference type="Rhea" id="RHEA-COMP:10102"/>
        <dbReference type="ChEBI" id="CHEBI:65314"/>
        <dbReference type="ChEBI" id="CHEBI:65315"/>
        <dbReference type="EC" id="5.4.99.25"/>
    </reaction>
</comment>
<dbReference type="Proteomes" id="UP000233256">
    <property type="component" value="Unassembled WGS sequence"/>
</dbReference>
<feature type="region of interest" description="Disordered" evidence="6">
    <location>
        <begin position="333"/>
        <end position="368"/>
    </location>
</feature>
<dbReference type="CDD" id="cd02573">
    <property type="entry name" value="PseudoU_synth_EcTruB"/>
    <property type="match status" value="1"/>
</dbReference>
<reference evidence="8 9" key="1">
    <citation type="journal article" date="2017" name="ISME J.">
        <title>Potential for microbial H2 and metal transformations associated with novel bacteria and archaea in deep terrestrial subsurface sediments.</title>
        <authorList>
            <person name="Hernsdorf A.W."/>
            <person name="Amano Y."/>
            <person name="Miyakawa K."/>
            <person name="Ise K."/>
            <person name="Suzuki Y."/>
            <person name="Anantharaman K."/>
            <person name="Probst A."/>
            <person name="Burstein D."/>
            <person name="Thomas B.C."/>
            <person name="Banfield J.F."/>
        </authorList>
    </citation>
    <scope>NUCLEOTIDE SEQUENCE [LARGE SCALE GENOMIC DNA]</scope>
    <source>
        <strain evidence="8">HGW-Wallbacteria-1</strain>
    </source>
</reference>
<keyword evidence="3 5" id="KW-0819">tRNA processing</keyword>
<dbReference type="PANTHER" id="PTHR13767">
    <property type="entry name" value="TRNA-PSEUDOURIDINE SYNTHASE"/>
    <property type="match status" value="1"/>
</dbReference>
<evidence type="ECO:0000256" key="3">
    <source>
        <dbReference type="ARBA" id="ARBA00022694"/>
    </source>
</evidence>
<dbReference type="AlphaFoldDB" id="A0A2N1PTP1"/>
<dbReference type="InterPro" id="IPR002501">
    <property type="entry name" value="PsdUridine_synth_N"/>
</dbReference>
<dbReference type="GO" id="GO:0031119">
    <property type="term" value="P:tRNA pseudouridine synthesis"/>
    <property type="evidence" value="ECO:0007669"/>
    <property type="project" value="UniProtKB-UniRule"/>
</dbReference>
<sequence>MTQMIHDLVLNVCKPPGITSFDVVSRVRRLLGIRKVGHCGTLDPFARGVLVICTGKGTRISEYLMRRTKVYEGVMRFGVKSSTGDPEGEIIETRDSSMVTPSSLGEVIPRFTGKIMQRPHRVSAIKINGQRLYDLAREGKPVEAEAREVSIDNLELLWFTGEDPEPFASSLCENHLVSPGPDGEVDALFRIQCSSGTYIRSLAEDIGEALGTVGMLMSLVRTSVGDFRISNSLPIEKYDQLTALEELPSSAVCDLNTALSFMPELICADSSVRSICNGGSLLESDLGDDLPQIDDEALVRILDSRGALLALHRRSSRIYGGFTRPEKVLASFEDSGCRDETDFSDTSDVSDASDENADSAESGDSEKH</sequence>
<dbReference type="InterPro" id="IPR020103">
    <property type="entry name" value="PsdUridine_synth_cat_dom_sf"/>
</dbReference>
<organism evidence="8 9">
    <name type="scientific">Candidatus Wallbacteria bacterium HGW-Wallbacteria-1</name>
    <dbReference type="NCBI Taxonomy" id="2013854"/>
    <lineage>
        <taxon>Bacteria</taxon>
        <taxon>Candidatus Walliibacteriota</taxon>
    </lineage>
</organism>
<comment type="function">
    <text evidence="5">Responsible for synthesis of pseudouridine from uracil-55 in the psi GC loop of transfer RNAs.</text>
</comment>
<proteinExistence type="inferred from homology"/>
<feature type="compositionally biased region" description="Acidic residues" evidence="6">
    <location>
        <begin position="351"/>
        <end position="368"/>
    </location>
</feature>
<dbReference type="Pfam" id="PF01509">
    <property type="entry name" value="TruB_N"/>
    <property type="match status" value="1"/>
</dbReference>
<name>A0A2N1PTP1_9BACT</name>
<feature type="active site" description="Nucleophile" evidence="5">
    <location>
        <position position="43"/>
    </location>
</feature>